<evidence type="ECO:0000256" key="1">
    <source>
        <dbReference type="ARBA" id="ARBA00022491"/>
    </source>
</evidence>
<dbReference type="InterPro" id="IPR003012">
    <property type="entry name" value="Tet_transcr_reg_TetR"/>
</dbReference>
<feature type="domain" description="HTH tetR-type" evidence="6">
    <location>
        <begin position="22"/>
        <end position="82"/>
    </location>
</feature>
<accession>A0ABT6W1H9</accession>
<comment type="caution">
    <text evidence="7">The sequence shown here is derived from an EMBL/GenBank/DDBJ whole genome shotgun (WGS) entry which is preliminary data.</text>
</comment>
<proteinExistence type="predicted"/>
<evidence type="ECO:0000313" key="7">
    <source>
        <dbReference type="EMBL" id="MDI5964539.1"/>
    </source>
</evidence>
<feature type="DNA-binding region" description="H-T-H motif" evidence="5">
    <location>
        <begin position="45"/>
        <end position="64"/>
    </location>
</feature>
<dbReference type="Pfam" id="PF02909">
    <property type="entry name" value="TetR_C_1"/>
    <property type="match status" value="1"/>
</dbReference>
<dbReference type="RefSeq" id="WP_271322010.1">
    <property type="nucleotide sequence ID" value="NZ_JAAGKO020000024.1"/>
</dbReference>
<dbReference type="PRINTS" id="PR00400">
    <property type="entry name" value="TETREPRESSOR"/>
</dbReference>
<dbReference type="PROSITE" id="PS50977">
    <property type="entry name" value="HTH_TETR_2"/>
    <property type="match status" value="1"/>
</dbReference>
<name>A0ABT6W1H9_9ACTN</name>
<keyword evidence="3 5" id="KW-0238">DNA-binding</keyword>
<evidence type="ECO:0000256" key="5">
    <source>
        <dbReference type="PROSITE-ProRule" id="PRU00335"/>
    </source>
</evidence>
<keyword evidence="1" id="KW-0678">Repressor</keyword>
<evidence type="ECO:0000313" key="8">
    <source>
        <dbReference type="Proteomes" id="UP001156398"/>
    </source>
</evidence>
<sequence length="232" mass="25086">MAGANRVPAERRRRRPTRGGVLLSADLIIDTAVRLSHEHGPEGLSVRRLGAALSCDPSAVYRYFHSTDDLHLAIADRLIGEAMRGFTPDDDWTAALRGMALRIRAVLLAHPRLAVLAASRVTRRENEFRAVETGIAILLRAGFGAAGAVRAYHLFIDTVLGHAALEAAALALPDARREADERAWTDAYQSCPDDTHPALAAVRHELHRMGGSAFEAALDVLLTGLRQVHASG</sequence>
<dbReference type="EMBL" id="JAAGKO020000024">
    <property type="protein sequence ID" value="MDI5964539.1"/>
    <property type="molecule type" value="Genomic_DNA"/>
</dbReference>
<dbReference type="PANTHER" id="PTHR30055:SF151">
    <property type="entry name" value="TRANSCRIPTIONAL REGULATORY PROTEIN"/>
    <property type="match status" value="1"/>
</dbReference>
<dbReference type="InterPro" id="IPR004111">
    <property type="entry name" value="Repressor_TetR_C"/>
</dbReference>
<evidence type="ECO:0000256" key="2">
    <source>
        <dbReference type="ARBA" id="ARBA00023015"/>
    </source>
</evidence>
<keyword evidence="8" id="KW-1185">Reference proteome</keyword>
<gene>
    <name evidence="7" type="ORF">POF43_017710</name>
</gene>
<evidence type="ECO:0000259" key="6">
    <source>
        <dbReference type="PROSITE" id="PS50977"/>
    </source>
</evidence>
<organism evidence="7 8">
    <name type="scientific">Streptantibioticus silvisoli</name>
    <dbReference type="NCBI Taxonomy" id="2705255"/>
    <lineage>
        <taxon>Bacteria</taxon>
        <taxon>Bacillati</taxon>
        <taxon>Actinomycetota</taxon>
        <taxon>Actinomycetes</taxon>
        <taxon>Kitasatosporales</taxon>
        <taxon>Streptomycetaceae</taxon>
        <taxon>Streptantibioticus</taxon>
    </lineage>
</organism>
<dbReference type="InterPro" id="IPR009057">
    <property type="entry name" value="Homeodomain-like_sf"/>
</dbReference>
<evidence type="ECO:0000256" key="4">
    <source>
        <dbReference type="ARBA" id="ARBA00023163"/>
    </source>
</evidence>
<dbReference type="InterPro" id="IPR036271">
    <property type="entry name" value="Tet_transcr_reg_TetR-rel_C_sf"/>
</dbReference>
<keyword evidence="2" id="KW-0805">Transcription regulation</keyword>
<protein>
    <submittedName>
        <fullName evidence="7">TetR/AcrR family transcriptional regulator</fullName>
    </submittedName>
</protein>
<reference evidence="7 8" key="1">
    <citation type="submission" date="2023-05" db="EMBL/GenBank/DDBJ databases">
        <title>Streptantibioticus silvisoli sp. nov., acidotolerant actinomycetes 1 from pine litter.</title>
        <authorList>
            <person name="Swiecimska M."/>
            <person name="Golinska P."/>
            <person name="Sangal V."/>
            <person name="Wachnowicz B."/>
            <person name="Goodfellow M."/>
        </authorList>
    </citation>
    <scope>NUCLEOTIDE SEQUENCE [LARGE SCALE GENOMIC DNA]</scope>
    <source>
        <strain evidence="7 8">SL54</strain>
    </source>
</reference>
<keyword evidence="4" id="KW-0804">Transcription</keyword>
<dbReference type="PANTHER" id="PTHR30055">
    <property type="entry name" value="HTH-TYPE TRANSCRIPTIONAL REGULATOR RUTR"/>
    <property type="match status" value="1"/>
</dbReference>
<evidence type="ECO:0000256" key="3">
    <source>
        <dbReference type="ARBA" id="ARBA00023125"/>
    </source>
</evidence>
<dbReference type="Proteomes" id="UP001156398">
    <property type="component" value="Unassembled WGS sequence"/>
</dbReference>
<dbReference type="Gene3D" id="1.10.10.60">
    <property type="entry name" value="Homeodomain-like"/>
    <property type="match status" value="1"/>
</dbReference>
<dbReference type="Gene3D" id="1.10.357.10">
    <property type="entry name" value="Tetracycline Repressor, domain 2"/>
    <property type="match status" value="1"/>
</dbReference>
<dbReference type="Pfam" id="PF00440">
    <property type="entry name" value="TetR_N"/>
    <property type="match status" value="1"/>
</dbReference>
<dbReference type="SUPFAM" id="SSF46689">
    <property type="entry name" value="Homeodomain-like"/>
    <property type="match status" value="1"/>
</dbReference>
<dbReference type="InterPro" id="IPR001647">
    <property type="entry name" value="HTH_TetR"/>
</dbReference>
<dbReference type="SUPFAM" id="SSF48498">
    <property type="entry name" value="Tetracyclin repressor-like, C-terminal domain"/>
    <property type="match status" value="1"/>
</dbReference>
<dbReference type="InterPro" id="IPR050109">
    <property type="entry name" value="HTH-type_TetR-like_transc_reg"/>
</dbReference>